<dbReference type="Proteomes" id="UP000053105">
    <property type="component" value="Unassembled WGS sequence"/>
</dbReference>
<dbReference type="FunFam" id="3.40.50.150:FF:000027">
    <property type="entry name" value="Protein-L-isoaspartate O-methyltransferase"/>
    <property type="match status" value="1"/>
</dbReference>
<keyword evidence="10" id="KW-1185">Reference proteome</keyword>
<protein>
    <recommendedName>
        <fullName evidence="8">Protein-L-isoaspartate O-methyltransferase</fullName>
        <ecNumber evidence="8">2.1.1.77</ecNumber>
    </recommendedName>
</protein>
<evidence type="ECO:0000256" key="7">
    <source>
        <dbReference type="ARBA" id="ARBA00035815"/>
    </source>
</evidence>
<evidence type="ECO:0000313" key="9">
    <source>
        <dbReference type="EMBL" id="KOX72971.1"/>
    </source>
</evidence>
<dbReference type="Gene3D" id="3.40.50.150">
    <property type="entry name" value="Vaccinia Virus protein VP39"/>
    <property type="match status" value="1"/>
</dbReference>
<dbReference type="CDD" id="cd02440">
    <property type="entry name" value="AdoMet_MTases"/>
    <property type="match status" value="1"/>
</dbReference>
<proteinExistence type="inferred from homology"/>
<dbReference type="InterPro" id="IPR000682">
    <property type="entry name" value="PCMT"/>
</dbReference>
<dbReference type="OrthoDB" id="73890at2759"/>
<dbReference type="EMBL" id="KQ435809">
    <property type="protein sequence ID" value="KOX72971.1"/>
    <property type="molecule type" value="Genomic_DNA"/>
</dbReference>
<sequence>MVMNAHILSRMNKMLPTFHESSSECSLTIVASIHSNFAIKDLPAQNKNQKLEQICQMKTNIIVGNVSCEQASSTTSGLKQLHPDNPPHHSIGILNNRIQSYKSCPQALNKKVSKKHLKTSRIIKSDKVYEAMSSVDRGNYTRSGYAYIDSPQDIGYGATISAPHMHAYALEILEDKLHDGARALDVGSGSGYLTACMAMMLGSNGLAIGIEHIPELKAFAMQNIQKDNPELLESGRVQLVVGDGRLGYPEKAPYDAIHVGAAAKEMPQALIDQLAPGGRLVLPVGPRNSDQVLVQVDKTRDGKIKKTTLTGVVFVPLTSKDKQYPS</sequence>
<comment type="similarity">
    <text evidence="2 8">Belongs to the methyltransferase superfamily. L-isoaspartyl/D-aspartyl protein methyltransferase family.</text>
</comment>
<keyword evidence="6 8" id="KW-0949">S-adenosyl-L-methionine</keyword>
<dbReference type="PANTHER" id="PTHR11579:SF0">
    <property type="entry name" value="PROTEIN-L-ISOASPARTATE(D-ASPARTATE) O-METHYLTRANSFERASE"/>
    <property type="match status" value="1"/>
</dbReference>
<evidence type="ECO:0000256" key="4">
    <source>
        <dbReference type="ARBA" id="ARBA00022603"/>
    </source>
</evidence>
<name>A0A0N0U4Q7_9HYME</name>
<dbReference type="PANTHER" id="PTHR11579">
    <property type="entry name" value="PROTEIN-L-ISOASPARTATE O-METHYLTRANSFERASE"/>
    <property type="match status" value="1"/>
</dbReference>
<dbReference type="GO" id="GO:0004719">
    <property type="term" value="F:protein-L-isoaspartate (D-aspartate) O-methyltransferase activity"/>
    <property type="evidence" value="ECO:0007669"/>
    <property type="project" value="UniProtKB-UniRule"/>
</dbReference>
<dbReference type="NCBIfam" id="TIGR00080">
    <property type="entry name" value="pimt"/>
    <property type="match status" value="1"/>
</dbReference>
<dbReference type="InterPro" id="IPR029063">
    <property type="entry name" value="SAM-dependent_MTases_sf"/>
</dbReference>
<keyword evidence="3" id="KW-0963">Cytoplasm</keyword>
<organism evidence="9 10">
    <name type="scientific">Melipona quadrifasciata</name>
    <dbReference type="NCBI Taxonomy" id="166423"/>
    <lineage>
        <taxon>Eukaryota</taxon>
        <taxon>Metazoa</taxon>
        <taxon>Ecdysozoa</taxon>
        <taxon>Arthropoda</taxon>
        <taxon>Hexapoda</taxon>
        <taxon>Insecta</taxon>
        <taxon>Pterygota</taxon>
        <taxon>Neoptera</taxon>
        <taxon>Endopterygota</taxon>
        <taxon>Hymenoptera</taxon>
        <taxon>Apocrita</taxon>
        <taxon>Aculeata</taxon>
        <taxon>Apoidea</taxon>
        <taxon>Anthophila</taxon>
        <taxon>Apidae</taxon>
        <taxon>Melipona</taxon>
    </lineage>
</organism>
<reference evidence="9 10" key="1">
    <citation type="submission" date="2015-07" db="EMBL/GenBank/DDBJ databases">
        <title>The genome of Melipona quadrifasciata.</title>
        <authorList>
            <person name="Pan H."/>
            <person name="Kapheim K."/>
        </authorList>
    </citation>
    <scope>NUCLEOTIDE SEQUENCE [LARGE SCALE GENOMIC DNA]</scope>
    <source>
        <strain evidence="9">0111107301</strain>
        <tissue evidence="9">Whole body</tissue>
    </source>
</reference>
<dbReference type="PROSITE" id="PS01279">
    <property type="entry name" value="PCMT"/>
    <property type="match status" value="1"/>
</dbReference>
<evidence type="ECO:0000256" key="6">
    <source>
        <dbReference type="ARBA" id="ARBA00022691"/>
    </source>
</evidence>
<dbReference type="GO" id="GO:0032259">
    <property type="term" value="P:methylation"/>
    <property type="evidence" value="ECO:0007669"/>
    <property type="project" value="UniProtKB-KW"/>
</dbReference>
<evidence type="ECO:0000313" key="10">
    <source>
        <dbReference type="Proteomes" id="UP000053105"/>
    </source>
</evidence>
<evidence type="ECO:0000256" key="8">
    <source>
        <dbReference type="RuleBase" id="RU003802"/>
    </source>
</evidence>
<evidence type="ECO:0000256" key="2">
    <source>
        <dbReference type="ARBA" id="ARBA00005369"/>
    </source>
</evidence>
<evidence type="ECO:0000256" key="5">
    <source>
        <dbReference type="ARBA" id="ARBA00022679"/>
    </source>
</evidence>
<evidence type="ECO:0000256" key="1">
    <source>
        <dbReference type="ARBA" id="ARBA00004496"/>
    </source>
</evidence>
<comment type="catalytic activity">
    <reaction evidence="7">
        <text>[protein]-L-isoaspartate + S-adenosyl-L-methionine = [protein]-L-isoaspartate alpha-methyl ester + S-adenosyl-L-homocysteine</text>
        <dbReference type="Rhea" id="RHEA:12705"/>
        <dbReference type="Rhea" id="RHEA-COMP:12143"/>
        <dbReference type="Rhea" id="RHEA-COMP:12144"/>
        <dbReference type="ChEBI" id="CHEBI:57856"/>
        <dbReference type="ChEBI" id="CHEBI:59789"/>
        <dbReference type="ChEBI" id="CHEBI:90596"/>
        <dbReference type="ChEBI" id="CHEBI:90598"/>
        <dbReference type="EC" id="2.1.1.77"/>
    </reaction>
    <physiologicalReaction direction="left-to-right" evidence="7">
        <dbReference type="Rhea" id="RHEA:12706"/>
    </physiologicalReaction>
</comment>
<dbReference type="GO" id="GO:0005737">
    <property type="term" value="C:cytoplasm"/>
    <property type="evidence" value="ECO:0007669"/>
    <property type="project" value="UniProtKB-SubCell"/>
</dbReference>
<accession>A0A0N0U4Q7</accession>
<dbReference type="AlphaFoldDB" id="A0A0N0U4Q7"/>
<keyword evidence="5 8" id="KW-0808">Transferase</keyword>
<dbReference type="EC" id="2.1.1.77" evidence="8"/>
<dbReference type="SUPFAM" id="SSF53335">
    <property type="entry name" value="S-adenosyl-L-methionine-dependent methyltransferases"/>
    <property type="match status" value="1"/>
</dbReference>
<evidence type="ECO:0000256" key="3">
    <source>
        <dbReference type="ARBA" id="ARBA00022490"/>
    </source>
</evidence>
<dbReference type="STRING" id="166423.A0A0N0U4Q7"/>
<keyword evidence="4 8" id="KW-0489">Methyltransferase</keyword>
<gene>
    <name evidence="9" type="ORF">WN51_02072</name>
</gene>
<dbReference type="Pfam" id="PF01135">
    <property type="entry name" value="PCMT"/>
    <property type="match status" value="1"/>
</dbReference>
<comment type="subcellular location">
    <subcellularLocation>
        <location evidence="1">Cytoplasm</location>
    </subcellularLocation>
</comment>